<proteinExistence type="inferred from homology"/>
<reference evidence="14 15" key="1">
    <citation type="submission" date="2019-06" db="EMBL/GenBank/DDBJ databases">
        <title>Sequencing the genomes of 1000 actinobacteria strains.</title>
        <authorList>
            <person name="Klenk H.-P."/>
        </authorList>
    </citation>
    <scope>NUCLEOTIDE SEQUENCE [LARGE SCALE GENOMIC DNA]</scope>
    <source>
        <strain evidence="14 15">DSM 10596</strain>
    </source>
</reference>
<dbReference type="InterPro" id="IPR050324">
    <property type="entry name" value="CDP-alcohol_PTase-I"/>
</dbReference>
<comment type="subcellular location">
    <subcellularLocation>
        <location evidence="1">Membrane</location>
        <topology evidence="1">Multi-pass membrane protein</topology>
    </subcellularLocation>
</comment>
<evidence type="ECO:0000256" key="11">
    <source>
        <dbReference type="NCBIfam" id="TIGR00560"/>
    </source>
</evidence>
<dbReference type="InterPro" id="IPR000462">
    <property type="entry name" value="CDP-OH_P_trans"/>
</dbReference>
<evidence type="ECO:0000256" key="3">
    <source>
        <dbReference type="ARBA" id="ARBA00022516"/>
    </source>
</evidence>
<dbReference type="AlphaFoldDB" id="A0A542SLF9"/>
<dbReference type="NCBIfam" id="TIGR00560">
    <property type="entry name" value="pgsA"/>
    <property type="match status" value="1"/>
</dbReference>
<keyword evidence="5 13" id="KW-0812">Transmembrane</keyword>
<dbReference type="EC" id="2.7.8.5" evidence="11"/>
<evidence type="ECO:0000256" key="13">
    <source>
        <dbReference type="SAM" id="Phobius"/>
    </source>
</evidence>
<dbReference type="PANTHER" id="PTHR14269">
    <property type="entry name" value="CDP-DIACYLGLYCEROL--GLYCEROL-3-PHOSPHATE 3-PHOSPHATIDYLTRANSFERASE-RELATED"/>
    <property type="match status" value="1"/>
</dbReference>
<dbReference type="PIRSF" id="PIRSF000847">
    <property type="entry name" value="Phos_ph_gly_syn"/>
    <property type="match status" value="1"/>
</dbReference>
<gene>
    <name evidence="14" type="ORF">FB389_0090</name>
</gene>
<feature type="transmembrane region" description="Helical" evidence="13">
    <location>
        <begin position="12"/>
        <end position="36"/>
    </location>
</feature>
<evidence type="ECO:0000313" key="14">
    <source>
        <dbReference type="EMBL" id="TQK75463.1"/>
    </source>
</evidence>
<dbReference type="GO" id="GO:0016020">
    <property type="term" value="C:membrane"/>
    <property type="evidence" value="ECO:0007669"/>
    <property type="project" value="UniProtKB-SubCell"/>
</dbReference>
<keyword evidence="15" id="KW-1185">Reference proteome</keyword>
<dbReference type="EMBL" id="VFNV01000001">
    <property type="protein sequence ID" value="TQK75463.1"/>
    <property type="molecule type" value="Genomic_DNA"/>
</dbReference>
<sequence>MSATNREASQWNLANFVTLVRIVLAPVLGLVLFAFVGPHDSLVRWSAAVLFLATALTDRLDGHLARSRNMVTDLGKILDPIADKLLIGVALCSLSIIGDVWWWVTIVVLARELGITLVRVALLRVEVMAASWGGKIKTALQVVAITLCLLPLWTLPTWVAATAHVLLGAAVAVTIGTGLQYLVSAWWIVRRKRRNG</sequence>
<keyword evidence="6 13" id="KW-1133">Transmembrane helix</keyword>
<feature type="transmembrane region" description="Helical" evidence="13">
    <location>
        <begin position="81"/>
        <end position="103"/>
    </location>
</feature>
<comment type="caution">
    <text evidence="14">The sequence shown here is derived from an EMBL/GenBank/DDBJ whole genome shotgun (WGS) entry which is preliminary data.</text>
</comment>
<evidence type="ECO:0000256" key="8">
    <source>
        <dbReference type="ARBA" id="ARBA00023136"/>
    </source>
</evidence>
<organism evidence="14 15">
    <name type="scientific">Rarobacter incanus</name>
    <dbReference type="NCBI Taxonomy" id="153494"/>
    <lineage>
        <taxon>Bacteria</taxon>
        <taxon>Bacillati</taxon>
        <taxon>Actinomycetota</taxon>
        <taxon>Actinomycetes</taxon>
        <taxon>Micrococcales</taxon>
        <taxon>Rarobacteraceae</taxon>
        <taxon>Rarobacter</taxon>
    </lineage>
</organism>
<dbReference type="UniPathway" id="UPA00085"/>
<accession>A0A542SLF9</accession>
<evidence type="ECO:0000313" key="15">
    <source>
        <dbReference type="Proteomes" id="UP000316181"/>
    </source>
</evidence>
<evidence type="ECO:0000256" key="1">
    <source>
        <dbReference type="ARBA" id="ARBA00004141"/>
    </source>
</evidence>
<keyword evidence="9" id="KW-0594">Phospholipid biosynthesis</keyword>
<keyword evidence="10" id="KW-1208">Phospholipid metabolism</keyword>
<dbReference type="PROSITE" id="PS00379">
    <property type="entry name" value="CDP_ALCOHOL_P_TRANSF"/>
    <property type="match status" value="1"/>
</dbReference>
<dbReference type="PANTHER" id="PTHR14269:SF62">
    <property type="entry name" value="CDP-DIACYLGLYCEROL--GLYCEROL-3-PHOSPHATE 3-PHOSPHATIDYLTRANSFERASE 1, CHLOROPLASTIC"/>
    <property type="match status" value="1"/>
</dbReference>
<feature type="transmembrane region" description="Helical" evidence="13">
    <location>
        <begin position="165"/>
        <end position="189"/>
    </location>
</feature>
<dbReference type="OrthoDB" id="9796672at2"/>
<evidence type="ECO:0000256" key="5">
    <source>
        <dbReference type="ARBA" id="ARBA00022692"/>
    </source>
</evidence>
<evidence type="ECO:0000256" key="7">
    <source>
        <dbReference type="ARBA" id="ARBA00023098"/>
    </source>
</evidence>
<dbReference type="Gene3D" id="1.20.120.1760">
    <property type="match status" value="1"/>
</dbReference>
<evidence type="ECO:0000256" key="2">
    <source>
        <dbReference type="ARBA" id="ARBA00010441"/>
    </source>
</evidence>
<dbReference type="InterPro" id="IPR004570">
    <property type="entry name" value="Phosphatidylglycerol_P_synth"/>
</dbReference>
<evidence type="ECO:0000256" key="4">
    <source>
        <dbReference type="ARBA" id="ARBA00022679"/>
    </source>
</evidence>
<dbReference type="Proteomes" id="UP000316181">
    <property type="component" value="Unassembled WGS sequence"/>
</dbReference>
<evidence type="ECO:0000256" key="9">
    <source>
        <dbReference type="ARBA" id="ARBA00023209"/>
    </source>
</evidence>
<keyword evidence="4 12" id="KW-0808">Transferase</keyword>
<dbReference type="InterPro" id="IPR043130">
    <property type="entry name" value="CDP-OH_PTrfase_TM_dom"/>
</dbReference>
<keyword evidence="7" id="KW-0443">Lipid metabolism</keyword>
<dbReference type="GO" id="GO:0008444">
    <property type="term" value="F:CDP-diacylglycerol-glycerol-3-phosphate 3-phosphatidyltransferase activity"/>
    <property type="evidence" value="ECO:0007669"/>
    <property type="project" value="UniProtKB-UniRule"/>
</dbReference>
<dbReference type="InterPro" id="IPR048254">
    <property type="entry name" value="CDP_ALCOHOL_P_TRANSF_CS"/>
</dbReference>
<keyword evidence="8 13" id="KW-0472">Membrane</keyword>
<dbReference type="GO" id="GO:0046474">
    <property type="term" value="P:glycerophospholipid biosynthetic process"/>
    <property type="evidence" value="ECO:0007669"/>
    <property type="project" value="TreeGrafter"/>
</dbReference>
<evidence type="ECO:0000256" key="12">
    <source>
        <dbReference type="RuleBase" id="RU003750"/>
    </source>
</evidence>
<protein>
    <recommendedName>
        <fullName evidence="11">CDP-diacylglycerol--glycerol-3-phosphate 3-phosphatidyltransferase</fullName>
        <ecNumber evidence="11">2.7.8.5</ecNumber>
    </recommendedName>
</protein>
<name>A0A542SLF9_9MICO</name>
<dbReference type="Pfam" id="PF01066">
    <property type="entry name" value="CDP-OH_P_transf"/>
    <property type="match status" value="1"/>
</dbReference>
<keyword evidence="3" id="KW-0444">Lipid biosynthesis</keyword>
<dbReference type="RefSeq" id="WP_142110870.1">
    <property type="nucleotide sequence ID" value="NZ_BAAATB010000005.1"/>
</dbReference>
<evidence type="ECO:0000256" key="6">
    <source>
        <dbReference type="ARBA" id="ARBA00022989"/>
    </source>
</evidence>
<comment type="similarity">
    <text evidence="2 12">Belongs to the CDP-alcohol phosphatidyltransferase class-I family.</text>
</comment>
<evidence type="ECO:0000256" key="10">
    <source>
        <dbReference type="ARBA" id="ARBA00023264"/>
    </source>
</evidence>
<feature type="transmembrane region" description="Helical" evidence="13">
    <location>
        <begin position="139"/>
        <end position="159"/>
    </location>
</feature>